<dbReference type="GeneID" id="42365516"/>
<evidence type="ECO:0000256" key="1">
    <source>
        <dbReference type="ARBA" id="ARBA00003239"/>
    </source>
</evidence>
<proteinExistence type="inferred from homology"/>
<dbReference type="InterPro" id="IPR005713">
    <property type="entry name" value="Ribosomal_uS19_euk/arc"/>
</dbReference>
<dbReference type="NCBIfam" id="NF003121">
    <property type="entry name" value="PRK04038.1"/>
    <property type="match status" value="1"/>
</dbReference>
<keyword evidence="6" id="KW-0699">rRNA-binding</keyword>
<dbReference type="AlphaFoldDB" id="A0A5Q0UJ52"/>
<evidence type="ECO:0000256" key="4">
    <source>
        <dbReference type="ARBA" id="ARBA00023274"/>
    </source>
</evidence>
<dbReference type="Proteomes" id="UP000377803">
    <property type="component" value="Chromosome"/>
</dbReference>
<dbReference type="Gene3D" id="3.30.860.10">
    <property type="entry name" value="30s Ribosomal Protein S19, Chain A"/>
    <property type="match status" value="1"/>
</dbReference>
<evidence type="ECO:0000313" key="10">
    <source>
        <dbReference type="EMBL" id="QGA80985.1"/>
    </source>
</evidence>
<dbReference type="PANTHER" id="PTHR11880">
    <property type="entry name" value="RIBOSOMAL PROTEIN S19P FAMILY MEMBER"/>
    <property type="match status" value="1"/>
</dbReference>
<evidence type="ECO:0000256" key="3">
    <source>
        <dbReference type="ARBA" id="ARBA00022980"/>
    </source>
</evidence>
<keyword evidence="11" id="KW-1185">Reference proteome</keyword>
<sequence length="125" mass="14447">MTDDFTYRGKTLEELQDMSHDELAELMDARARRKLERGLRENEEKLLEKLEDKDRVQTHLRGMIVLPEMVGKTIEIYNGQGFEEVDIEEDMIGHYFGEFAKTRKQVSHSAPGLGATRSSKHVPLK</sequence>
<evidence type="ECO:0000256" key="9">
    <source>
        <dbReference type="SAM" id="MobiDB-lite"/>
    </source>
</evidence>
<dbReference type="FunFam" id="3.30.860.10:FF:000002">
    <property type="entry name" value="40S ribosomal protein S15"/>
    <property type="match status" value="1"/>
</dbReference>
<name>A0A5Q0UJ52_9ARCH</name>
<dbReference type="NCBIfam" id="TIGR01025">
    <property type="entry name" value="uS19_arch"/>
    <property type="match status" value="1"/>
</dbReference>
<dbReference type="GO" id="GO:0019843">
    <property type="term" value="F:rRNA binding"/>
    <property type="evidence" value="ECO:0007669"/>
    <property type="project" value="UniProtKB-UniRule"/>
</dbReference>
<dbReference type="PROSITE" id="PS00323">
    <property type="entry name" value="RIBOSOMAL_S19"/>
    <property type="match status" value="1"/>
</dbReference>
<keyword evidence="4 6" id="KW-0687">Ribonucleoprotein</keyword>
<dbReference type="PANTHER" id="PTHR11880:SF2">
    <property type="entry name" value="SMALL RIBOSOMAL SUBUNIT PROTEIN US19"/>
    <property type="match status" value="1"/>
</dbReference>
<comment type="similarity">
    <text evidence="2 6 7">Belongs to the universal ribosomal protein uS19 family.</text>
</comment>
<keyword evidence="3 6" id="KW-0689">Ribosomal protein</keyword>
<dbReference type="PRINTS" id="PR00975">
    <property type="entry name" value="RIBOSOMALS19"/>
</dbReference>
<feature type="coiled-coil region" evidence="8">
    <location>
        <begin position="12"/>
        <end position="53"/>
    </location>
</feature>
<dbReference type="InterPro" id="IPR020934">
    <property type="entry name" value="Ribosomal_uS19_CS"/>
</dbReference>
<keyword evidence="6" id="KW-0694">RNA-binding</keyword>
<evidence type="ECO:0000313" key="11">
    <source>
        <dbReference type="Proteomes" id="UP000377803"/>
    </source>
</evidence>
<dbReference type="GO" id="GO:0000028">
    <property type="term" value="P:ribosomal small subunit assembly"/>
    <property type="evidence" value="ECO:0007669"/>
    <property type="project" value="TreeGrafter"/>
</dbReference>
<protein>
    <recommendedName>
        <fullName evidence="5 6">Small ribosomal subunit protein uS19</fullName>
    </recommendedName>
</protein>
<evidence type="ECO:0000256" key="5">
    <source>
        <dbReference type="ARBA" id="ARBA00035163"/>
    </source>
</evidence>
<organism evidence="10 11">
    <name type="scientific">Candidatus Nanohalobium constans</name>
    <dbReference type="NCBI Taxonomy" id="2565781"/>
    <lineage>
        <taxon>Archaea</taxon>
        <taxon>Candidatus Nanohalarchaeota</taxon>
        <taxon>Candidatus Nanohalobia</taxon>
        <taxon>Candidatus Nanohalobiales</taxon>
        <taxon>Candidatus Nanohalobiaceae</taxon>
        <taxon>Candidatus Nanohalobium</taxon>
    </lineage>
</organism>
<dbReference type="Pfam" id="PF00203">
    <property type="entry name" value="Ribosomal_S19"/>
    <property type="match status" value="1"/>
</dbReference>
<evidence type="ECO:0000256" key="7">
    <source>
        <dbReference type="RuleBase" id="RU003485"/>
    </source>
</evidence>
<dbReference type="InterPro" id="IPR023575">
    <property type="entry name" value="Ribosomal_uS19_SF"/>
</dbReference>
<keyword evidence="8" id="KW-0175">Coiled coil</keyword>
<evidence type="ECO:0000256" key="8">
    <source>
        <dbReference type="SAM" id="Coils"/>
    </source>
</evidence>
<comment type="function">
    <text evidence="1 6">Protein S19 forms a complex with S13 that binds strongly to the 16S ribosomal RNA.</text>
</comment>
<dbReference type="OrthoDB" id="30559at2157"/>
<gene>
    <name evidence="6 10" type="primary">rps19p</name>
    <name evidence="10" type="ORF">LC1Nh_1117</name>
</gene>
<dbReference type="PIRSF" id="PIRSF002144">
    <property type="entry name" value="Ribosomal_S19"/>
    <property type="match status" value="1"/>
</dbReference>
<dbReference type="EMBL" id="CP040089">
    <property type="protein sequence ID" value="QGA80985.1"/>
    <property type="molecule type" value="Genomic_DNA"/>
</dbReference>
<dbReference type="KEGG" id="ncon:LC1Nh_1117"/>
<dbReference type="RefSeq" id="WP_153550734.1">
    <property type="nucleotide sequence ID" value="NZ_CP040089.1"/>
</dbReference>
<dbReference type="GO" id="GO:0003735">
    <property type="term" value="F:structural constituent of ribosome"/>
    <property type="evidence" value="ECO:0007669"/>
    <property type="project" value="UniProtKB-UniRule"/>
</dbReference>
<dbReference type="HAMAP" id="MF_00531">
    <property type="entry name" value="Ribosomal_uS19"/>
    <property type="match status" value="1"/>
</dbReference>
<evidence type="ECO:0000256" key="6">
    <source>
        <dbReference type="HAMAP-Rule" id="MF_00531"/>
    </source>
</evidence>
<reference evidence="11" key="1">
    <citation type="submission" date="2019-05" db="EMBL/GenBank/DDBJ databases">
        <title>Candidatus Nanohalobium constans, a novel model system to study the DPANN nano-sized archaea: genomic and physiological characterization of a nanoarchaeon co-cultured with its chitinotrophic host.</title>
        <authorList>
            <person name="La Cono V."/>
            <person name="Arcadi E."/>
            <person name="Crisafi F."/>
            <person name="Denaro R."/>
            <person name="La Spada G."/>
            <person name="Messina E."/>
            <person name="Smedile F."/>
            <person name="Toshchakov S.V."/>
            <person name="Shevchenko M.A."/>
            <person name="Golyshin P.N."/>
            <person name="Golyshina O.V."/>
            <person name="Ferrer M."/>
            <person name="Rohde M."/>
            <person name="Mushegian A."/>
            <person name="Sorokin D.Y."/>
            <person name="Giuliano L."/>
            <person name="Yakimov M.M."/>
        </authorList>
    </citation>
    <scope>NUCLEOTIDE SEQUENCE [LARGE SCALE GENOMIC DNA]</scope>
    <source>
        <strain evidence="11">LC1Nh</strain>
    </source>
</reference>
<dbReference type="GO" id="GO:0006412">
    <property type="term" value="P:translation"/>
    <property type="evidence" value="ECO:0007669"/>
    <property type="project" value="UniProtKB-UniRule"/>
</dbReference>
<dbReference type="InterPro" id="IPR002222">
    <property type="entry name" value="Ribosomal_uS19"/>
</dbReference>
<feature type="region of interest" description="Disordered" evidence="9">
    <location>
        <begin position="106"/>
        <end position="125"/>
    </location>
</feature>
<evidence type="ECO:0000256" key="2">
    <source>
        <dbReference type="ARBA" id="ARBA00007345"/>
    </source>
</evidence>
<dbReference type="GO" id="GO:0022627">
    <property type="term" value="C:cytosolic small ribosomal subunit"/>
    <property type="evidence" value="ECO:0007669"/>
    <property type="project" value="UniProtKB-UniRule"/>
</dbReference>
<dbReference type="SUPFAM" id="SSF54570">
    <property type="entry name" value="Ribosomal protein S19"/>
    <property type="match status" value="1"/>
</dbReference>
<accession>A0A5Q0UJ52</accession>